<evidence type="ECO:0000313" key="1">
    <source>
        <dbReference type="EMBL" id="OGK51392.1"/>
    </source>
</evidence>
<dbReference type="AlphaFoldDB" id="A0A1F7J707"/>
<evidence type="ECO:0000313" key="2">
    <source>
        <dbReference type="Proteomes" id="UP000176480"/>
    </source>
</evidence>
<comment type="caution">
    <text evidence="1">The sequence shown here is derived from an EMBL/GenBank/DDBJ whole genome shotgun (WGS) entry which is preliminary data.</text>
</comment>
<dbReference type="STRING" id="1802067.A2966_00050"/>
<name>A0A1F7J707_9BACT</name>
<organism evidence="1 2">
    <name type="scientific">Candidatus Roizmanbacteria bacterium RIFCSPLOWO2_01_FULL_41_22</name>
    <dbReference type="NCBI Taxonomy" id="1802067"/>
    <lineage>
        <taxon>Bacteria</taxon>
        <taxon>Candidatus Roizmaniibacteriota</taxon>
    </lineage>
</organism>
<protein>
    <submittedName>
        <fullName evidence="1">Uncharacterized protein</fullName>
    </submittedName>
</protein>
<reference evidence="1 2" key="1">
    <citation type="journal article" date="2016" name="Nat. Commun.">
        <title>Thousands of microbial genomes shed light on interconnected biogeochemical processes in an aquifer system.</title>
        <authorList>
            <person name="Anantharaman K."/>
            <person name="Brown C.T."/>
            <person name="Hug L.A."/>
            <person name="Sharon I."/>
            <person name="Castelle C.J."/>
            <person name="Probst A.J."/>
            <person name="Thomas B.C."/>
            <person name="Singh A."/>
            <person name="Wilkins M.J."/>
            <person name="Karaoz U."/>
            <person name="Brodie E.L."/>
            <person name="Williams K.H."/>
            <person name="Hubbard S.S."/>
            <person name="Banfield J.F."/>
        </authorList>
    </citation>
    <scope>NUCLEOTIDE SEQUENCE [LARGE SCALE GENOMIC DNA]</scope>
</reference>
<dbReference type="EMBL" id="MGAR01000030">
    <property type="protein sequence ID" value="OGK51392.1"/>
    <property type="molecule type" value="Genomic_DNA"/>
</dbReference>
<dbReference type="Proteomes" id="UP000176480">
    <property type="component" value="Unassembled WGS sequence"/>
</dbReference>
<gene>
    <name evidence="1" type="ORF">A2966_00050</name>
</gene>
<sequence length="73" mass="8122">MRYSNLIAVGAVVLILGVYGLISYQQTTKNAAVDSCIRAATSQTTEASEGRNRITSEPNTQWYEQCMRDKGYK</sequence>
<accession>A0A1F7J707</accession>
<proteinExistence type="predicted"/>